<protein>
    <submittedName>
        <fullName evidence="18">Diguanylate cyclase/phosphodiesterase (GGDEF &amp; EAL domains) with PAS/PAC sensor(S)</fullName>
    </submittedName>
</protein>
<keyword evidence="8" id="KW-0067">ATP-binding</keyword>
<dbReference type="Pfam" id="PF00990">
    <property type="entry name" value="GGDEF"/>
    <property type="match status" value="1"/>
</dbReference>
<evidence type="ECO:0000313" key="18">
    <source>
        <dbReference type="EMBL" id="CQR73108.1"/>
    </source>
</evidence>
<dbReference type="InterPro" id="IPR043128">
    <property type="entry name" value="Rev_trsase/Diguanyl_cyclase"/>
</dbReference>
<dbReference type="PROSITE" id="PS50885">
    <property type="entry name" value="HAMP"/>
    <property type="match status" value="1"/>
</dbReference>
<keyword evidence="9 13" id="KW-1133">Transmembrane helix</keyword>
<evidence type="ECO:0000259" key="17">
    <source>
        <dbReference type="PROSITE" id="PS50887"/>
    </source>
</evidence>
<evidence type="ECO:0000256" key="2">
    <source>
        <dbReference type="ARBA" id="ARBA00022475"/>
    </source>
</evidence>
<dbReference type="EMBL" id="CTRP01000012">
    <property type="protein sequence ID" value="CQR73108.1"/>
    <property type="molecule type" value="Genomic_DNA"/>
</dbReference>
<keyword evidence="11 13" id="KW-0472">Membrane</keyword>
<dbReference type="NCBIfam" id="TIGR00229">
    <property type="entry name" value="sensory_box"/>
    <property type="match status" value="1"/>
</dbReference>
<dbReference type="Gene3D" id="3.20.20.450">
    <property type="entry name" value="EAL domain"/>
    <property type="match status" value="1"/>
</dbReference>
<evidence type="ECO:0000256" key="6">
    <source>
        <dbReference type="ARBA" id="ARBA00022741"/>
    </source>
</evidence>
<dbReference type="PROSITE" id="PS50883">
    <property type="entry name" value="EAL"/>
    <property type="match status" value="1"/>
</dbReference>
<evidence type="ECO:0000259" key="15">
    <source>
        <dbReference type="PROSITE" id="PS50883"/>
    </source>
</evidence>
<dbReference type="GO" id="GO:0000160">
    <property type="term" value="P:phosphorelay signal transduction system"/>
    <property type="evidence" value="ECO:0007669"/>
    <property type="project" value="UniProtKB-KW"/>
</dbReference>
<dbReference type="InterPro" id="IPR035919">
    <property type="entry name" value="EAL_sf"/>
</dbReference>
<dbReference type="InterPro" id="IPR000700">
    <property type="entry name" value="PAS-assoc_C"/>
</dbReference>
<dbReference type="SUPFAM" id="SSF103190">
    <property type="entry name" value="Sensory domain-like"/>
    <property type="match status" value="1"/>
</dbReference>
<feature type="domain" description="GGDEF" evidence="17">
    <location>
        <begin position="591"/>
        <end position="723"/>
    </location>
</feature>
<dbReference type="GO" id="GO:0016301">
    <property type="term" value="F:kinase activity"/>
    <property type="evidence" value="ECO:0007669"/>
    <property type="project" value="UniProtKB-KW"/>
</dbReference>
<organism evidence="18 19">
    <name type="scientific">Sporomusa ovata</name>
    <dbReference type="NCBI Taxonomy" id="2378"/>
    <lineage>
        <taxon>Bacteria</taxon>
        <taxon>Bacillati</taxon>
        <taxon>Bacillota</taxon>
        <taxon>Negativicutes</taxon>
        <taxon>Selenomonadales</taxon>
        <taxon>Sporomusaceae</taxon>
        <taxon>Sporomusa</taxon>
    </lineage>
</organism>
<dbReference type="SUPFAM" id="SSF141868">
    <property type="entry name" value="EAL domain-like"/>
    <property type="match status" value="1"/>
</dbReference>
<gene>
    <name evidence="18" type="ORF">SpAn4DRAFT_2340</name>
</gene>
<dbReference type="InterPro" id="IPR052155">
    <property type="entry name" value="Biofilm_reg_signaling"/>
</dbReference>
<dbReference type="InterPro" id="IPR029787">
    <property type="entry name" value="Nucleotide_cyclase"/>
</dbReference>
<dbReference type="GO" id="GO:0005524">
    <property type="term" value="F:ATP binding"/>
    <property type="evidence" value="ECO:0007669"/>
    <property type="project" value="UniProtKB-KW"/>
</dbReference>
<dbReference type="Pfam" id="PF00563">
    <property type="entry name" value="EAL"/>
    <property type="match status" value="1"/>
</dbReference>
<dbReference type="CDD" id="cd12912">
    <property type="entry name" value="PDC2_MCP_like"/>
    <property type="match status" value="1"/>
</dbReference>
<dbReference type="Gene3D" id="3.30.450.20">
    <property type="entry name" value="PAS domain"/>
    <property type="match status" value="3"/>
</dbReference>
<keyword evidence="3" id="KW-0597">Phosphoprotein</keyword>
<dbReference type="InterPro" id="IPR013655">
    <property type="entry name" value="PAS_fold_3"/>
</dbReference>
<evidence type="ECO:0000256" key="1">
    <source>
        <dbReference type="ARBA" id="ARBA00004651"/>
    </source>
</evidence>
<dbReference type="CDD" id="cd01949">
    <property type="entry name" value="GGDEF"/>
    <property type="match status" value="1"/>
</dbReference>
<keyword evidence="2" id="KW-1003">Cell membrane</keyword>
<dbReference type="InterPro" id="IPR029151">
    <property type="entry name" value="Sensor-like_sf"/>
</dbReference>
<keyword evidence="19" id="KW-1185">Reference proteome</keyword>
<dbReference type="Proteomes" id="UP000049855">
    <property type="component" value="Unassembled WGS sequence"/>
</dbReference>
<evidence type="ECO:0000256" key="11">
    <source>
        <dbReference type="ARBA" id="ARBA00023136"/>
    </source>
</evidence>
<dbReference type="InterPro" id="IPR035965">
    <property type="entry name" value="PAS-like_dom_sf"/>
</dbReference>
<dbReference type="RefSeq" id="WP_021167919.1">
    <property type="nucleotide sequence ID" value="NZ_CTRP01000012.1"/>
</dbReference>
<feature type="transmembrane region" description="Helical" evidence="13">
    <location>
        <begin position="12"/>
        <end position="29"/>
    </location>
</feature>
<keyword evidence="7" id="KW-0418">Kinase</keyword>
<evidence type="ECO:0000256" key="12">
    <source>
        <dbReference type="SAM" id="Coils"/>
    </source>
</evidence>
<keyword evidence="10" id="KW-0902">Two-component regulatory system</keyword>
<dbReference type="AlphaFoldDB" id="A0A0U1L0A7"/>
<sequence length="982" mass="111041">MFNSMRNKIITAFIIVTTVPLILLAFFVYREMEGALEKEIREGTSKEMIQMDHAIVTMLNGMKEDCQYLAINPFVEMADTVDTFYNTQQEFVPPGNDSVHEKIYRELERYAQQHPETAYAYLGTEKGGFIGWPRRTAQKGLDPRKRPWYRPAIENQEETFLSEPYETYDGSKFTVTAAHLVRNFDGTVIGVLGIDVSLDQFTRKISEMKIGKTGYVFMLARDGTIMAHPNPEFLGHNIAQLASSGALTPKGSTTSWEFPEYQRLLAGSNTYFETMIEGQRCFVNMQTSGMRNWTLVTVVSVEEIAGRAKKVSIPLVAGTIVLIIMILPFIPAFSYQLTRRMDELVRHLNHMASGDFSERLPDKLLGSHDEIGGVARAIDYMQISRQQAERELQASNEELAATYGQLAATEAELRVQLDRLNIKTQELAQSEERYRLVAAGSKDAIWDWNIKGRTVALLGQWADNLHFSHMFTDCDIFDPRVVNKIHPDDLDKRQQKLEGHLAGKTPEYICEYRIITQEGEMIWVLGRGKALFDADGKPIRMAGSLTDITQKKMQSMKIYHLAYHDILTGLANRLSFLEKLSAELEDQNNRMAGALLFIDLDNFKMINDSMGHAVGDQFLLRTAKALKKVAQEQFVARLGGDEFIIILSGETDRQIISEFAQKLIQVVGEVCISTHDPLAVTLSIGIALYPDDGCDTKSLLKNADIAMQCAKKQGKHRYEFFTTDMETDTINKMRLEAGLHKALKNGEFVLYYQPIVNADKQLVAFEALIRWQSPEYGLVSPAQFIPVAEESNLIVEIGEWVLQTACLFGKRLHDAGLTKVHMSVNVSVKEWLQDDFTAKVASVLENTAFSKSCLILEIVETILIENFKKVTDKICNLKKEGIRISLDDFGTGYSSLTYLSELPVNTIKIDKSFVDALLEKRNYAAIVGTVIQLAHKMGFDVVAEGVETTEQMSFLQELKCDRMQGYFISRPLTEEEIWKKYC</sequence>
<dbReference type="SMART" id="SM00304">
    <property type="entry name" value="HAMP"/>
    <property type="match status" value="1"/>
</dbReference>
<keyword evidence="4" id="KW-0808">Transferase</keyword>
<dbReference type="InterPro" id="IPR000014">
    <property type="entry name" value="PAS"/>
</dbReference>
<evidence type="ECO:0000313" key="19">
    <source>
        <dbReference type="Proteomes" id="UP000049855"/>
    </source>
</evidence>
<feature type="coiled-coil region" evidence="12">
    <location>
        <begin position="378"/>
        <end position="405"/>
    </location>
</feature>
<proteinExistence type="predicted"/>
<dbReference type="Pfam" id="PF08447">
    <property type="entry name" value="PAS_3"/>
    <property type="match status" value="1"/>
</dbReference>
<keyword evidence="6" id="KW-0547">Nucleotide-binding</keyword>
<dbReference type="NCBIfam" id="TIGR00254">
    <property type="entry name" value="GGDEF"/>
    <property type="match status" value="1"/>
</dbReference>
<feature type="domain" description="HAMP" evidence="16">
    <location>
        <begin position="335"/>
        <end position="390"/>
    </location>
</feature>
<evidence type="ECO:0000256" key="9">
    <source>
        <dbReference type="ARBA" id="ARBA00022989"/>
    </source>
</evidence>
<dbReference type="CDD" id="cd18773">
    <property type="entry name" value="PDC1_HK_sensor"/>
    <property type="match status" value="1"/>
</dbReference>
<dbReference type="SMART" id="SM00267">
    <property type="entry name" value="GGDEF"/>
    <property type="match status" value="1"/>
</dbReference>
<keyword evidence="12" id="KW-0175">Coiled coil</keyword>
<reference evidence="19" key="1">
    <citation type="submission" date="2015-03" db="EMBL/GenBank/DDBJ databases">
        <authorList>
            <person name="Nijsse Bart"/>
        </authorList>
    </citation>
    <scope>NUCLEOTIDE SEQUENCE [LARGE SCALE GENOMIC DNA]</scope>
</reference>
<evidence type="ECO:0000259" key="16">
    <source>
        <dbReference type="PROSITE" id="PS50885"/>
    </source>
</evidence>
<feature type="domain" description="PAC" evidence="14">
    <location>
        <begin position="508"/>
        <end position="560"/>
    </location>
</feature>
<dbReference type="SUPFAM" id="SSF55073">
    <property type="entry name" value="Nucleotide cyclase"/>
    <property type="match status" value="1"/>
</dbReference>
<evidence type="ECO:0000256" key="7">
    <source>
        <dbReference type="ARBA" id="ARBA00022777"/>
    </source>
</evidence>
<dbReference type="CDD" id="cd01948">
    <property type="entry name" value="EAL"/>
    <property type="match status" value="1"/>
</dbReference>
<dbReference type="SMART" id="SM00052">
    <property type="entry name" value="EAL"/>
    <property type="match status" value="1"/>
</dbReference>
<evidence type="ECO:0000259" key="14">
    <source>
        <dbReference type="PROSITE" id="PS50113"/>
    </source>
</evidence>
<dbReference type="SUPFAM" id="SSF55785">
    <property type="entry name" value="PYP-like sensor domain (PAS domain)"/>
    <property type="match status" value="1"/>
</dbReference>
<evidence type="ECO:0000256" key="4">
    <source>
        <dbReference type="ARBA" id="ARBA00022679"/>
    </source>
</evidence>
<dbReference type="Gene3D" id="6.10.340.10">
    <property type="match status" value="1"/>
</dbReference>
<evidence type="ECO:0000256" key="13">
    <source>
        <dbReference type="SAM" id="Phobius"/>
    </source>
</evidence>
<dbReference type="InterPro" id="IPR001633">
    <property type="entry name" value="EAL_dom"/>
</dbReference>
<evidence type="ECO:0000256" key="5">
    <source>
        <dbReference type="ARBA" id="ARBA00022692"/>
    </source>
</evidence>
<dbReference type="CDD" id="cd06225">
    <property type="entry name" value="HAMP"/>
    <property type="match status" value="1"/>
</dbReference>
<accession>A0A0U1L0A7</accession>
<name>A0A0U1L0A7_9FIRM</name>
<dbReference type="GO" id="GO:0005886">
    <property type="term" value="C:plasma membrane"/>
    <property type="evidence" value="ECO:0007669"/>
    <property type="project" value="UniProtKB-SubCell"/>
</dbReference>
<dbReference type="Gene3D" id="3.30.70.270">
    <property type="match status" value="1"/>
</dbReference>
<dbReference type="CDD" id="cd00130">
    <property type="entry name" value="PAS"/>
    <property type="match status" value="1"/>
</dbReference>
<evidence type="ECO:0000256" key="8">
    <source>
        <dbReference type="ARBA" id="ARBA00022840"/>
    </source>
</evidence>
<comment type="subcellular location">
    <subcellularLocation>
        <location evidence="1">Cell membrane</location>
        <topology evidence="1">Multi-pass membrane protein</topology>
    </subcellularLocation>
</comment>
<dbReference type="Pfam" id="PF02743">
    <property type="entry name" value="dCache_1"/>
    <property type="match status" value="1"/>
</dbReference>
<dbReference type="PROSITE" id="PS50113">
    <property type="entry name" value="PAC"/>
    <property type="match status" value="1"/>
</dbReference>
<keyword evidence="5 13" id="KW-0812">Transmembrane</keyword>
<feature type="transmembrane region" description="Helical" evidence="13">
    <location>
        <begin position="313"/>
        <end position="333"/>
    </location>
</feature>
<dbReference type="InterPro" id="IPR001610">
    <property type="entry name" value="PAC"/>
</dbReference>
<dbReference type="InterPro" id="IPR000160">
    <property type="entry name" value="GGDEF_dom"/>
</dbReference>
<dbReference type="PANTHER" id="PTHR44757">
    <property type="entry name" value="DIGUANYLATE CYCLASE DGCP"/>
    <property type="match status" value="1"/>
</dbReference>
<dbReference type="SMART" id="SM00086">
    <property type="entry name" value="PAC"/>
    <property type="match status" value="1"/>
</dbReference>
<dbReference type="InterPro" id="IPR003660">
    <property type="entry name" value="HAMP_dom"/>
</dbReference>
<dbReference type="Pfam" id="PF00672">
    <property type="entry name" value="HAMP"/>
    <property type="match status" value="1"/>
</dbReference>
<evidence type="ECO:0000256" key="3">
    <source>
        <dbReference type="ARBA" id="ARBA00022553"/>
    </source>
</evidence>
<dbReference type="SUPFAM" id="SSF158472">
    <property type="entry name" value="HAMP domain-like"/>
    <property type="match status" value="1"/>
</dbReference>
<evidence type="ECO:0000256" key="10">
    <source>
        <dbReference type="ARBA" id="ARBA00023012"/>
    </source>
</evidence>
<dbReference type="PANTHER" id="PTHR44757:SF2">
    <property type="entry name" value="BIOFILM ARCHITECTURE MAINTENANCE PROTEIN MBAA"/>
    <property type="match status" value="1"/>
</dbReference>
<dbReference type="InterPro" id="IPR033479">
    <property type="entry name" value="dCache_1"/>
</dbReference>
<dbReference type="PROSITE" id="PS50887">
    <property type="entry name" value="GGDEF"/>
    <property type="match status" value="1"/>
</dbReference>
<feature type="domain" description="EAL" evidence="15">
    <location>
        <begin position="732"/>
        <end position="982"/>
    </location>
</feature>